<protein>
    <recommendedName>
        <fullName evidence="2 8">Protein TonB</fullName>
    </recommendedName>
</protein>
<evidence type="ECO:0000256" key="1">
    <source>
        <dbReference type="ARBA" id="ARBA00004167"/>
    </source>
</evidence>
<keyword evidence="8" id="KW-1003">Cell membrane</keyword>
<dbReference type="InterPro" id="IPR049924">
    <property type="entry name" value="TonB_pro-rich"/>
</dbReference>
<dbReference type="RefSeq" id="WP_115104999.1">
    <property type="nucleotide sequence ID" value="NZ_SITJ01000076.1"/>
</dbReference>
<comment type="function">
    <text evidence="8">Interacts with outer membrane receptor proteins that carry out high-affinity binding and energy dependent uptake into the periplasmic space of specific substrates. It could act to transduce energy from the cytoplasmic membrane to specific energy-requiring processes in the outer membrane, resulting in the release into the periplasm of ligands bound by these outer membrane proteins.</text>
</comment>
<proteinExistence type="inferred from homology"/>
<evidence type="ECO:0000256" key="6">
    <source>
        <dbReference type="ARBA" id="ARBA00022989"/>
    </source>
</evidence>
<dbReference type="NCBIfam" id="TIGR01352">
    <property type="entry name" value="tonB_Cterm"/>
    <property type="match status" value="1"/>
</dbReference>
<name>A0ABD7Q1X9_HAFAL</name>
<keyword evidence="8" id="KW-0653">Protein transport</keyword>
<dbReference type="PROSITE" id="PS52015">
    <property type="entry name" value="TONB_CTD"/>
    <property type="match status" value="1"/>
</dbReference>
<evidence type="ECO:0000256" key="5">
    <source>
        <dbReference type="ARBA" id="ARBA00022968"/>
    </source>
</evidence>
<reference evidence="11 12" key="1">
    <citation type="submission" date="2019-02" db="EMBL/GenBank/DDBJ databases">
        <title>Comparative genomic analysis of the Hafnia genus genomes.</title>
        <authorList>
            <person name="Zhiqiu Y."/>
            <person name="Chao Y."/>
            <person name="Yuhui D."/>
            <person name="Di H."/>
            <person name="Bin L."/>
        </authorList>
    </citation>
    <scope>NUCLEOTIDE SEQUENCE [LARGE SCALE GENOMIC DNA]</scope>
    <source>
        <strain evidence="11 12">PCM_1210</strain>
    </source>
</reference>
<keyword evidence="4" id="KW-0677">Repeat</keyword>
<sequence>MPAEEPEPINVVMVNPAMFAAPAPVAIPQPDAKPEAAPPPPPKEEPKPEPKPEPEPEPKPEPKPVIKPKPKPVKKEVVKPQPKKVVEDKPREETPTRTVTSPETSASSTSTHSSTSTTKASNNTASAPAVAAVPSGPQALSIVKPMYPARAFALKQEGKVVIRYDVDSNGRVTNVEIISAEPRNLFEREVKQALKKWRFATGREGKGLTKTIIFRITGDTEIQ</sequence>
<feature type="region of interest" description="Disordered" evidence="9">
    <location>
        <begin position="24"/>
        <end position="124"/>
    </location>
</feature>
<comment type="similarity">
    <text evidence="8">Belongs to the TonB family.</text>
</comment>
<comment type="caution">
    <text evidence="11">The sequence shown here is derived from an EMBL/GenBank/DDBJ whole genome shotgun (WGS) entry which is preliminary data.</text>
</comment>
<evidence type="ECO:0000256" key="7">
    <source>
        <dbReference type="ARBA" id="ARBA00023136"/>
    </source>
</evidence>
<dbReference type="GO" id="GO:0005886">
    <property type="term" value="C:plasma membrane"/>
    <property type="evidence" value="ECO:0007669"/>
    <property type="project" value="UniProtKB-SubCell"/>
</dbReference>
<feature type="compositionally biased region" description="Basic and acidic residues" evidence="9">
    <location>
        <begin position="42"/>
        <end position="64"/>
    </location>
</feature>
<evidence type="ECO:0000256" key="9">
    <source>
        <dbReference type="SAM" id="MobiDB-lite"/>
    </source>
</evidence>
<feature type="compositionally biased region" description="Low complexity" evidence="9">
    <location>
        <begin position="98"/>
        <end position="124"/>
    </location>
</feature>
<comment type="subcellular location">
    <subcellularLocation>
        <location evidence="8">Cell inner membrane</location>
        <topology evidence="8">Single-pass membrane protein</topology>
        <orientation evidence="8">Periplasmic side</orientation>
    </subcellularLocation>
    <subcellularLocation>
        <location evidence="1">Membrane</location>
        <topology evidence="1">Single-pass membrane protein</topology>
    </subcellularLocation>
</comment>
<accession>A0ABD7Q1X9</accession>
<dbReference type="SUPFAM" id="SSF74653">
    <property type="entry name" value="TolA/TonB C-terminal domain"/>
    <property type="match status" value="1"/>
</dbReference>
<dbReference type="PRINTS" id="PR01374">
    <property type="entry name" value="TONBPROTEIN"/>
</dbReference>
<evidence type="ECO:0000256" key="3">
    <source>
        <dbReference type="ARBA" id="ARBA00022692"/>
    </source>
</evidence>
<feature type="domain" description="TonB C-terminal" evidence="10">
    <location>
        <begin position="132"/>
        <end position="223"/>
    </location>
</feature>
<evidence type="ECO:0000256" key="4">
    <source>
        <dbReference type="ARBA" id="ARBA00022737"/>
    </source>
</evidence>
<dbReference type="AlphaFoldDB" id="A0ABD7Q1X9"/>
<dbReference type="GO" id="GO:0015031">
    <property type="term" value="P:protein transport"/>
    <property type="evidence" value="ECO:0007669"/>
    <property type="project" value="UniProtKB-UniRule"/>
</dbReference>
<dbReference type="EMBL" id="SITJ01000076">
    <property type="protein sequence ID" value="TBL66944.1"/>
    <property type="molecule type" value="Genomic_DNA"/>
</dbReference>
<dbReference type="Gene3D" id="3.30.2420.10">
    <property type="entry name" value="TonB"/>
    <property type="match status" value="1"/>
</dbReference>
<keyword evidence="7" id="KW-0472">Membrane</keyword>
<dbReference type="Pfam" id="PF16031">
    <property type="entry name" value="TonB_N"/>
    <property type="match status" value="1"/>
</dbReference>
<gene>
    <name evidence="11" type="ORF">EYY96_16755</name>
</gene>
<dbReference type="Pfam" id="PF03544">
    <property type="entry name" value="TonB_C"/>
    <property type="match status" value="1"/>
</dbReference>
<evidence type="ECO:0000256" key="2">
    <source>
        <dbReference type="ARBA" id="ARBA00022362"/>
    </source>
</evidence>
<dbReference type="InterPro" id="IPR003538">
    <property type="entry name" value="TonB"/>
</dbReference>
<evidence type="ECO:0000313" key="11">
    <source>
        <dbReference type="EMBL" id="TBL66944.1"/>
    </source>
</evidence>
<keyword evidence="6" id="KW-1133">Transmembrane helix</keyword>
<dbReference type="InterPro" id="IPR006260">
    <property type="entry name" value="TonB/TolA_C"/>
</dbReference>
<organism evidence="11 12">
    <name type="scientific">Hafnia alvei</name>
    <dbReference type="NCBI Taxonomy" id="569"/>
    <lineage>
        <taxon>Bacteria</taxon>
        <taxon>Pseudomonadati</taxon>
        <taxon>Pseudomonadota</taxon>
        <taxon>Gammaproteobacteria</taxon>
        <taxon>Enterobacterales</taxon>
        <taxon>Hafniaceae</taxon>
        <taxon>Hafnia</taxon>
    </lineage>
</organism>
<evidence type="ECO:0000256" key="8">
    <source>
        <dbReference type="RuleBase" id="RU362123"/>
    </source>
</evidence>
<feature type="compositionally biased region" description="Basic and acidic residues" evidence="9">
    <location>
        <begin position="73"/>
        <end position="95"/>
    </location>
</feature>
<keyword evidence="8" id="KW-0813">Transport</keyword>
<dbReference type="InterPro" id="IPR037682">
    <property type="entry name" value="TonB_C"/>
</dbReference>
<evidence type="ECO:0000259" key="10">
    <source>
        <dbReference type="PROSITE" id="PS52015"/>
    </source>
</evidence>
<evidence type="ECO:0000313" key="12">
    <source>
        <dbReference type="Proteomes" id="UP000291600"/>
    </source>
</evidence>
<dbReference type="Proteomes" id="UP000291600">
    <property type="component" value="Unassembled WGS sequence"/>
</dbReference>
<keyword evidence="5 8" id="KW-0735">Signal-anchor</keyword>
<keyword evidence="3" id="KW-0812">Transmembrane</keyword>
<keyword evidence="8" id="KW-0997">Cell inner membrane</keyword>